<dbReference type="PANTHER" id="PTHR36849:SF1">
    <property type="entry name" value="CYTOPLASMIC PROTEIN"/>
    <property type="match status" value="1"/>
</dbReference>
<dbReference type="AlphaFoldDB" id="A0A1M5GHW5"/>
<dbReference type="PANTHER" id="PTHR36849">
    <property type="entry name" value="CYTOPLASMIC PROTEIN-RELATED"/>
    <property type="match status" value="1"/>
</dbReference>
<dbReference type="Pfam" id="PF22752">
    <property type="entry name" value="DUF488-N3i"/>
    <property type="match status" value="1"/>
</dbReference>
<dbReference type="InterPro" id="IPR052552">
    <property type="entry name" value="YeaO-like"/>
</dbReference>
<name>A0A1M5GHW5_SALEC</name>
<accession>A0A1M5GHW5</accession>
<organism evidence="1 2">
    <name type="scientific">Salegentibacter echinorum</name>
    <dbReference type="NCBI Taxonomy" id="1073325"/>
    <lineage>
        <taxon>Bacteria</taxon>
        <taxon>Pseudomonadati</taxon>
        <taxon>Bacteroidota</taxon>
        <taxon>Flavobacteriia</taxon>
        <taxon>Flavobacteriales</taxon>
        <taxon>Flavobacteriaceae</taxon>
        <taxon>Salegentibacter</taxon>
    </lineage>
</organism>
<dbReference type="RefSeq" id="WP_072878720.1">
    <property type="nucleotide sequence ID" value="NZ_FQVT01000004.1"/>
</dbReference>
<evidence type="ECO:0000313" key="1">
    <source>
        <dbReference type="EMBL" id="SHG03345.1"/>
    </source>
</evidence>
<reference evidence="2" key="1">
    <citation type="submission" date="2016-11" db="EMBL/GenBank/DDBJ databases">
        <authorList>
            <person name="Varghese N."/>
            <person name="Submissions S."/>
        </authorList>
    </citation>
    <scope>NUCLEOTIDE SEQUENCE [LARGE SCALE GENOMIC DNA]</scope>
    <source>
        <strain evidence="2">DSM 24579</strain>
    </source>
</reference>
<protein>
    <submittedName>
        <fullName evidence="1">Uncharacterized conserved protein YeaO, DUF488 family</fullName>
    </submittedName>
</protein>
<gene>
    <name evidence="1" type="ORF">SAMN05444483_104172</name>
</gene>
<keyword evidence="2" id="KW-1185">Reference proteome</keyword>
<evidence type="ECO:0000313" key="2">
    <source>
        <dbReference type="Proteomes" id="UP000183945"/>
    </source>
</evidence>
<dbReference type="Proteomes" id="UP000183945">
    <property type="component" value="Unassembled WGS sequence"/>
</dbReference>
<dbReference type="EMBL" id="FQVT01000004">
    <property type="protein sequence ID" value="SHG03345.1"/>
    <property type="molecule type" value="Genomic_DNA"/>
</dbReference>
<sequence>MNITVDRIHENKKSSNEVRILVDKLWPRGISKEEAHLDEWFKDWAPSDDLRDKFHDDKINWSDFKKKYKQELKDQKDQIKKDLEEVDKRKSLLLLYGSKDEEHNNAVVLKDFLENL</sequence>
<dbReference type="OrthoDB" id="9790745at2"/>
<proteinExistence type="predicted"/>